<dbReference type="InterPro" id="IPR029021">
    <property type="entry name" value="Prot-tyrosine_phosphatase-like"/>
</dbReference>
<accession>A0A248TFV7</accession>
<dbReference type="SUPFAM" id="SSF52799">
    <property type="entry name" value="(Phosphotyrosine protein) phosphatases II"/>
    <property type="match status" value="1"/>
</dbReference>
<keyword evidence="3" id="KW-1185">Reference proteome</keyword>
<dbReference type="PROSITE" id="PS00383">
    <property type="entry name" value="TYR_PHOSPHATASE_1"/>
    <property type="match status" value="1"/>
</dbReference>
<name>A0A248TFV7_9BACI</name>
<sequence>MTTMEWERLEGVYNFRDIGGLVTSNGLRMKSGLLYRSDELSRLTEADMNLFRKLNIKTICDLRTVSEGESKRAKIHEEQNLSVVKIPIQDPSWELTRKGMLKFLLTGARHMNFEELMLKMYQHMAFGCQREIKQIFDLTVEKEHAPLLIHCTGGKDRTGFMSSLIQLTADVPYDMVMKEYLQSNELIAPRMKKTAKALKIASLFRLKEADIQPVLEVREAYLEQAYKAIFSKYDTIEDYLMKECSVESEVIEKLRRRLLD</sequence>
<dbReference type="GO" id="GO:0004721">
    <property type="term" value="F:phosphoprotein phosphatase activity"/>
    <property type="evidence" value="ECO:0007669"/>
    <property type="project" value="InterPro"/>
</dbReference>
<dbReference type="InterPro" id="IPR026893">
    <property type="entry name" value="Tyr/Ser_Pase_IphP-type"/>
</dbReference>
<dbReference type="KEGG" id="bko:CKF48_06875"/>
<evidence type="ECO:0000313" key="3">
    <source>
        <dbReference type="Proteomes" id="UP000215137"/>
    </source>
</evidence>
<proteinExistence type="inferred from homology"/>
<evidence type="ECO:0000313" key="2">
    <source>
        <dbReference type="EMBL" id="ASV67077.1"/>
    </source>
</evidence>
<evidence type="ECO:0000256" key="1">
    <source>
        <dbReference type="ARBA" id="ARBA00009580"/>
    </source>
</evidence>
<organism evidence="2 3">
    <name type="scientific">Cytobacillus kochii</name>
    <dbReference type="NCBI Taxonomy" id="859143"/>
    <lineage>
        <taxon>Bacteria</taxon>
        <taxon>Bacillati</taxon>
        <taxon>Bacillota</taxon>
        <taxon>Bacilli</taxon>
        <taxon>Bacillales</taxon>
        <taxon>Bacillaceae</taxon>
        <taxon>Cytobacillus</taxon>
    </lineage>
</organism>
<dbReference type="OrthoDB" id="1188001at2"/>
<dbReference type="Pfam" id="PF13350">
    <property type="entry name" value="Y_phosphatase3"/>
    <property type="match status" value="1"/>
</dbReference>
<dbReference type="EMBL" id="CP022983">
    <property type="protein sequence ID" value="ASV67077.1"/>
    <property type="molecule type" value="Genomic_DNA"/>
</dbReference>
<dbReference type="Gene3D" id="3.90.190.10">
    <property type="entry name" value="Protein tyrosine phosphatase superfamily"/>
    <property type="match status" value="1"/>
</dbReference>
<protein>
    <recommendedName>
        <fullName evidence="4">Tyrosine specific protein phosphatases domain-containing protein</fullName>
    </recommendedName>
</protein>
<gene>
    <name evidence="2" type="ORF">CKF48_06875</name>
</gene>
<evidence type="ECO:0008006" key="4">
    <source>
        <dbReference type="Google" id="ProtNLM"/>
    </source>
</evidence>
<dbReference type="RefSeq" id="WP_095370652.1">
    <property type="nucleotide sequence ID" value="NZ_CP022983.1"/>
</dbReference>
<reference evidence="2 3" key="1">
    <citation type="submission" date="2017-08" db="EMBL/GenBank/DDBJ databases">
        <title>Complete Genome Sequence of Bacillus kochii Oregon-R-modENCODE STRAIN BDGP4, isolated from Drosophila melanogaster gut.</title>
        <authorList>
            <person name="Wan K.H."/>
            <person name="Yu C."/>
            <person name="Park S."/>
            <person name="Hammonds A.S."/>
            <person name="Booth B.W."/>
            <person name="Celniker S.E."/>
        </authorList>
    </citation>
    <scope>NUCLEOTIDE SEQUENCE [LARGE SCALE GENOMIC DNA]</scope>
    <source>
        <strain evidence="2 3">BDGP4</strain>
    </source>
</reference>
<dbReference type="AlphaFoldDB" id="A0A248TFV7"/>
<dbReference type="PANTHER" id="PTHR31126">
    <property type="entry name" value="TYROSINE-PROTEIN PHOSPHATASE"/>
    <property type="match status" value="1"/>
</dbReference>
<dbReference type="PANTHER" id="PTHR31126:SF1">
    <property type="entry name" value="TYROSINE SPECIFIC PROTEIN PHOSPHATASES DOMAIN-CONTAINING PROTEIN"/>
    <property type="match status" value="1"/>
</dbReference>
<comment type="similarity">
    <text evidence="1">Belongs to the protein-tyrosine phosphatase family.</text>
</comment>
<dbReference type="Proteomes" id="UP000215137">
    <property type="component" value="Chromosome"/>
</dbReference>
<dbReference type="InterPro" id="IPR016130">
    <property type="entry name" value="Tyr_Pase_AS"/>
</dbReference>